<evidence type="ECO:0000313" key="1">
    <source>
        <dbReference type="EMBL" id="MFC4471590.1"/>
    </source>
</evidence>
<dbReference type="Proteomes" id="UP001596012">
    <property type="component" value="Unassembled WGS sequence"/>
</dbReference>
<gene>
    <name evidence="1" type="ORF">ACFPH6_45080</name>
</gene>
<comment type="caution">
    <text evidence="1">The sequence shown here is derived from an EMBL/GenBank/DDBJ whole genome shotgun (WGS) entry which is preliminary data.</text>
</comment>
<dbReference type="EMBL" id="JBHSFG010000092">
    <property type="protein sequence ID" value="MFC4471590.1"/>
    <property type="molecule type" value="Genomic_DNA"/>
</dbReference>
<proteinExistence type="predicted"/>
<reference evidence="2" key="1">
    <citation type="journal article" date="2019" name="Int. J. Syst. Evol. Microbiol.">
        <title>The Global Catalogue of Microorganisms (GCM) 10K type strain sequencing project: providing services to taxonomists for standard genome sequencing and annotation.</title>
        <authorList>
            <consortium name="The Broad Institute Genomics Platform"/>
            <consortium name="The Broad Institute Genome Sequencing Center for Infectious Disease"/>
            <person name="Wu L."/>
            <person name="Ma J."/>
        </authorList>
    </citation>
    <scope>NUCLEOTIDE SEQUENCE [LARGE SCALE GENOMIC DNA]</scope>
    <source>
        <strain evidence="2">DT43</strain>
    </source>
</reference>
<dbReference type="Gene3D" id="3.40.50.300">
    <property type="entry name" value="P-loop containing nucleotide triphosphate hydrolases"/>
    <property type="match status" value="1"/>
</dbReference>
<organism evidence="1 2">
    <name type="scientific">Streptomyces xiangluensis</name>
    <dbReference type="NCBI Taxonomy" id="2665720"/>
    <lineage>
        <taxon>Bacteria</taxon>
        <taxon>Bacillati</taxon>
        <taxon>Actinomycetota</taxon>
        <taxon>Actinomycetes</taxon>
        <taxon>Kitasatosporales</taxon>
        <taxon>Streptomycetaceae</taxon>
        <taxon>Streptomyces</taxon>
    </lineage>
</organism>
<keyword evidence="2" id="KW-1185">Reference proteome</keyword>
<dbReference type="SUPFAM" id="SSF52540">
    <property type="entry name" value="P-loop containing nucleoside triphosphate hydrolases"/>
    <property type="match status" value="1"/>
</dbReference>
<accession>A0ABV8Z5P9</accession>
<sequence length="176" mass="18660">GKPALAVPWPHRVADRFPDGQLYVNLRGFEPSGAAVTPDQAVRGFLDALGVPAHRVPVDLQARVGLYRSLLAGRRVLVVLDNARDADQVRPLLPGSPGCLAMVTSRNRLAGLVAAEGAHPIALGLLSMAEARDLLARRLGEHRVTAEPDAVEEIITRCARLPLALAIVAARAATNP</sequence>
<feature type="non-terminal residue" evidence="1">
    <location>
        <position position="176"/>
    </location>
</feature>
<feature type="non-terminal residue" evidence="1">
    <location>
        <position position="1"/>
    </location>
</feature>
<dbReference type="RefSeq" id="WP_386353969.1">
    <property type="nucleotide sequence ID" value="NZ_JBHSFG010000092.1"/>
</dbReference>
<evidence type="ECO:0000313" key="2">
    <source>
        <dbReference type="Proteomes" id="UP001596012"/>
    </source>
</evidence>
<dbReference type="InterPro" id="IPR027417">
    <property type="entry name" value="P-loop_NTPase"/>
</dbReference>
<name>A0ABV8Z5P9_9ACTN</name>
<protein>
    <submittedName>
        <fullName evidence="1">NB-ARC domain-containing protein</fullName>
    </submittedName>
</protein>